<dbReference type="InterPro" id="IPR001789">
    <property type="entry name" value="Sig_transdc_resp-reg_receiver"/>
</dbReference>
<dbReference type="GO" id="GO:0000160">
    <property type="term" value="P:phosphorelay signal transduction system"/>
    <property type="evidence" value="ECO:0007669"/>
    <property type="project" value="InterPro"/>
</dbReference>
<accession>A0A2K8Z5I9</accession>
<dbReference type="Gene3D" id="3.40.50.2300">
    <property type="match status" value="1"/>
</dbReference>
<dbReference type="EMBL" id="CP025096">
    <property type="protein sequence ID" value="AUD05157.1"/>
    <property type="molecule type" value="Genomic_DNA"/>
</dbReference>
<dbReference type="Proteomes" id="UP000232883">
    <property type="component" value="Chromosome"/>
</dbReference>
<organism evidence="3 4">
    <name type="scientific">Spirosoma pollinicola</name>
    <dbReference type="NCBI Taxonomy" id="2057025"/>
    <lineage>
        <taxon>Bacteria</taxon>
        <taxon>Pseudomonadati</taxon>
        <taxon>Bacteroidota</taxon>
        <taxon>Cytophagia</taxon>
        <taxon>Cytophagales</taxon>
        <taxon>Cytophagaceae</taxon>
        <taxon>Spirosoma</taxon>
    </lineage>
</organism>
<evidence type="ECO:0000256" key="1">
    <source>
        <dbReference type="PROSITE-ProRule" id="PRU00169"/>
    </source>
</evidence>
<dbReference type="KEGG" id="spir:CWM47_26910"/>
<protein>
    <submittedName>
        <fullName evidence="3">Response regulator</fullName>
    </submittedName>
</protein>
<dbReference type="AlphaFoldDB" id="A0A2K8Z5I9"/>
<dbReference type="SMART" id="SM00448">
    <property type="entry name" value="REC"/>
    <property type="match status" value="1"/>
</dbReference>
<dbReference type="PANTHER" id="PTHR44520">
    <property type="entry name" value="RESPONSE REGULATOR RCP1-RELATED"/>
    <property type="match status" value="1"/>
</dbReference>
<dbReference type="InterPro" id="IPR052893">
    <property type="entry name" value="TCS_response_regulator"/>
</dbReference>
<dbReference type="PROSITE" id="PS50110">
    <property type="entry name" value="RESPONSE_REGULATORY"/>
    <property type="match status" value="1"/>
</dbReference>
<evidence type="ECO:0000313" key="4">
    <source>
        <dbReference type="Proteomes" id="UP000232883"/>
    </source>
</evidence>
<proteinExistence type="predicted"/>
<dbReference type="Pfam" id="PF00072">
    <property type="entry name" value="Response_reg"/>
    <property type="match status" value="1"/>
</dbReference>
<gene>
    <name evidence="3" type="ORF">CWM47_26910</name>
</gene>
<reference evidence="3 4" key="1">
    <citation type="submission" date="2017-11" db="EMBL/GenBank/DDBJ databases">
        <title>Taxonomic description and genome sequences of Spirosoma HA7 sp. nov., isolated from pollen microhabitat of Corylus avellana.</title>
        <authorList>
            <person name="Ambika Manirajan B."/>
            <person name="Suarez C."/>
            <person name="Ratering S."/>
            <person name="Geissler-Plaum R."/>
            <person name="Cardinale M."/>
            <person name="Sylvia S."/>
        </authorList>
    </citation>
    <scope>NUCLEOTIDE SEQUENCE [LARGE SCALE GENOMIC DNA]</scope>
    <source>
        <strain evidence="3 4">HA7</strain>
    </source>
</reference>
<dbReference type="RefSeq" id="WP_100991674.1">
    <property type="nucleotide sequence ID" value="NZ_CP025096.1"/>
</dbReference>
<evidence type="ECO:0000313" key="3">
    <source>
        <dbReference type="EMBL" id="AUD05157.1"/>
    </source>
</evidence>
<sequence>MASTITPKRRKENRTPILVVENNADQWLIIRSALAQGFPEVEPIWMNHASQTLTYLDKYASDDCKLPRMILLEPYLPSQEDGWALLKSIKSHPQYQHIPVIILSHSQEQVDIVKSYSFSVAAYITKPTVNHKWLACFYTLRRYWWELAILPIISKEVN</sequence>
<dbReference type="InterPro" id="IPR011006">
    <property type="entry name" value="CheY-like_superfamily"/>
</dbReference>
<feature type="domain" description="Response regulatory" evidence="2">
    <location>
        <begin position="16"/>
        <end position="141"/>
    </location>
</feature>
<comment type="caution">
    <text evidence="1">Lacks conserved residue(s) required for the propagation of feature annotation.</text>
</comment>
<evidence type="ECO:0000259" key="2">
    <source>
        <dbReference type="PROSITE" id="PS50110"/>
    </source>
</evidence>
<dbReference type="PANTHER" id="PTHR44520:SF2">
    <property type="entry name" value="RESPONSE REGULATOR RCP1"/>
    <property type="match status" value="1"/>
</dbReference>
<keyword evidence="4" id="KW-1185">Reference proteome</keyword>
<name>A0A2K8Z5I9_9BACT</name>
<dbReference type="OrthoDB" id="958605at2"/>
<dbReference type="SUPFAM" id="SSF52172">
    <property type="entry name" value="CheY-like"/>
    <property type="match status" value="1"/>
</dbReference>